<dbReference type="Gene3D" id="1.25.40.10">
    <property type="entry name" value="Tetratricopeptide repeat domain"/>
    <property type="match status" value="1"/>
</dbReference>
<accession>A0A367M2T6</accession>
<evidence type="ECO:0000313" key="5">
    <source>
        <dbReference type="EMBL" id="RCI71805.1"/>
    </source>
</evidence>
<protein>
    <submittedName>
        <fullName evidence="5">Helix-turn-helix transcriptional regulator</fullName>
    </submittedName>
</protein>
<dbReference type="InterPro" id="IPR016032">
    <property type="entry name" value="Sig_transdc_resp-reg_C-effctor"/>
</dbReference>
<dbReference type="GO" id="GO:0003677">
    <property type="term" value="F:DNA binding"/>
    <property type="evidence" value="ECO:0007669"/>
    <property type="project" value="UniProtKB-KW"/>
</dbReference>
<feature type="domain" description="HTH luxR-type" evidence="4">
    <location>
        <begin position="330"/>
        <end position="395"/>
    </location>
</feature>
<comment type="caution">
    <text evidence="5">The sequence shown here is derived from an EMBL/GenBank/DDBJ whole genome shotgun (WGS) entry which is preliminary data.</text>
</comment>
<dbReference type="EMBL" id="QORE01001222">
    <property type="protein sequence ID" value="RCI71805.1"/>
    <property type="molecule type" value="Genomic_DNA"/>
</dbReference>
<evidence type="ECO:0000256" key="3">
    <source>
        <dbReference type="ARBA" id="ARBA00023163"/>
    </source>
</evidence>
<keyword evidence="3" id="KW-0804">Transcription</keyword>
<dbReference type="InterPro" id="IPR011990">
    <property type="entry name" value="TPR-like_helical_dom_sf"/>
</dbReference>
<dbReference type="RefSeq" id="WP_048281290.1">
    <property type="nucleotide sequence ID" value="NZ_LEJY01000100.1"/>
</dbReference>
<gene>
    <name evidence="5" type="ORF">DT376_27125</name>
</gene>
<keyword evidence="1" id="KW-0805">Transcription regulation</keyword>
<dbReference type="Proteomes" id="UP000253594">
    <property type="component" value="Unassembled WGS sequence"/>
</dbReference>
<dbReference type="InterPro" id="IPR000792">
    <property type="entry name" value="Tscrpt_reg_LuxR_C"/>
</dbReference>
<name>A0A367M2T6_PSEAI</name>
<dbReference type="PROSITE" id="PS50043">
    <property type="entry name" value="HTH_LUXR_2"/>
    <property type="match status" value="1"/>
</dbReference>
<evidence type="ECO:0000259" key="4">
    <source>
        <dbReference type="PROSITE" id="PS50043"/>
    </source>
</evidence>
<dbReference type="PANTHER" id="PTHR43214:SF41">
    <property type="entry name" value="NITRATE_NITRITE RESPONSE REGULATOR PROTEIN NARP"/>
    <property type="match status" value="1"/>
</dbReference>
<evidence type="ECO:0000313" key="6">
    <source>
        <dbReference type="Proteomes" id="UP000253594"/>
    </source>
</evidence>
<reference evidence="5 6" key="1">
    <citation type="submission" date="2018-07" db="EMBL/GenBank/DDBJ databases">
        <title>Mechanisms of high-level aminoglycoside resistance among Gram-negative pathogens in Brazil.</title>
        <authorList>
            <person name="Ballaben A.S."/>
            <person name="Darini A.L.C."/>
            <person name="Doi Y."/>
        </authorList>
    </citation>
    <scope>NUCLEOTIDE SEQUENCE [LARGE SCALE GENOMIC DNA]</scope>
    <source>
        <strain evidence="5 6">B2-305</strain>
    </source>
</reference>
<dbReference type="InterPro" id="IPR036388">
    <property type="entry name" value="WH-like_DNA-bd_sf"/>
</dbReference>
<dbReference type="CDD" id="cd06170">
    <property type="entry name" value="LuxR_C_like"/>
    <property type="match status" value="1"/>
</dbReference>
<evidence type="ECO:0000256" key="2">
    <source>
        <dbReference type="ARBA" id="ARBA00023125"/>
    </source>
</evidence>
<feature type="non-terminal residue" evidence="5">
    <location>
        <position position="1"/>
    </location>
</feature>
<sequence>ASLLCVQASAHALLGDYAEAAGAIGSAREDLKVADSEYLQVVTSLIESLICKESGDLERGRAIAESARNRVEQVFGRRSRVGGPLSLAYADLLYEQDRHAGVLAELPLATVWRDVATPVELLSRGQLVMAKARFFSGAAEQGLAQLDEWLSGLLSPGYERVYAHAMSCKVQFLLWLRRPNEAERVCLQLERHLAGLSGERHADAQTALVLAEARLALSERHAERAQSKLESCLAGYSSAYQRDRRLRLSLLLSVAYWQKGNSEKAIGLFLATLEEAWNLGYRRLFQDDALWLLPMWESWREAEPKRAAAWQGLADLLREQCRKLSVDPESFDENQDVSHREREILRLVAAGLSNRDIAQAVHLSEATIKWHLHNLFAKLGVKSRTQAVLKGKSLGLLSEA</sequence>
<dbReference type="PROSITE" id="PS00622">
    <property type="entry name" value="HTH_LUXR_1"/>
    <property type="match status" value="1"/>
</dbReference>
<dbReference type="AlphaFoldDB" id="A0A367M2T6"/>
<dbReference type="InterPro" id="IPR039420">
    <property type="entry name" value="WalR-like"/>
</dbReference>
<organism evidence="5 6">
    <name type="scientific">Pseudomonas aeruginosa</name>
    <dbReference type="NCBI Taxonomy" id="287"/>
    <lineage>
        <taxon>Bacteria</taxon>
        <taxon>Pseudomonadati</taxon>
        <taxon>Pseudomonadota</taxon>
        <taxon>Gammaproteobacteria</taxon>
        <taxon>Pseudomonadales</taxon>
        <taxon>Pseudomonadaceae</taxon>
        <taxon>Pseudomonas</taxon>
    </lineage>
</organism>
<proteinExistence type="predicted"/>
<evidence type="ECO:0000256" key="1">
    <source>
        <dbReference type="ARBA" id="ARBA00023015"/>
    </source>
</evidence>
<keyword evidence="2" id="KW-0238">DNA-binding</keyword>
<dbReference type="Pfam" id="PF00196">
    <property type="entry name" value="GerE"/>
    <property type="match status" value="1"/>
</dbReference>
<dbReference type="GO" id="GO:0006355">
    <property type="term" value="P:regulation of DNA-templated transcription"/>
    <property type="evidence" value="ECO:0007669"/>
    <property type="project" value="InterPro"/>
</dbReference>
<dbReference type="PRINTS" id="PR00038">
    <property type="entry name" value="HTHLUXR"/>
</dbReference>
<dbReference type="Gene3D" id="1.10.10.10">
    <property type="entry name" value="Winged helix-like DNA-binding domain superfamily/Winged helix DNA-binding domain"/>
    <property type="match status" value="1"/>
</dbReference>
<dbReference type="PANTHER" id="PTHR43214">
    <property type="entry name" value="TWO-COMPONENT RESPONSE REGULATOR"/>
    <property type="match status" value="1"/>
</dbReference>
<dbReference type="SUPFAM" id="SSF46894">
    <property type="entry name" value="C-terminal effector domain of the bipartite response regulators"/>
    <property type="match status" value="1"/>
</dbReference>
<dbReference type="SMART" id="SM00421">
    <property type="entry name" value="HTH_LUXR"/>
    <property type="match status" value="1"/>
</dbReference>